<dbReference type="PROSITE" id="PS50404">
    <property type="entry name" value="GST_NTER"/>
    <property type="match status" value="1"/>
</dbReference>
<dbReference type="PANTHER" id="PTHR44051:SF3">
    <property type="entry name" value="TRANSCRIPTIONAL REGULATOR URE2"/>
    <property type="match status" value="1"/>
</dbReference>
<dbReference type="AlphaFoldDB" id="A0AAN8NFE9"/>
<reference evidence="3 4" key="1">
    <citation type="submission" date="2019-10" db="EMBL/GenBank/DDBJ databases">
        <authorList>
            <person name="Palmer J.M."/>
        </authorList>
    </citation>
    <scope>NUCLEOTIDE SEQUENCE [LARGE SCALE GENOMIC DNA]</scope>
    <source>
        <strain evidence="3 4">TWF506</strain>
    </source>
</reference>
<evidence type="ECO:0000256" key="1">
    <source>
        <dbReference type="ARBA" id="ARBA00007409"/>
    </source>
</evidence>
<keyword evidence="4" id="KW-1185">Reference proteome</keyword>
<dbReference type="Proteomes" id="UP001307849">
    <property type="component" value="Unassembled WGS sequence"/>
</dbReference>
<proteinExistence type="inferred from homology"/>
<evidence type="ECO:0000313" key="3">
    <source>
        <dbReference type="EMBL" id="KAK6519968.1"/>
    </source>
</evidence>
<sequence>MAPTNVKPITFYGQYLPFPNPPKVFILLKPLGIPYNHIIKIATDDPTVENGIKHPSFTAINPNGRVPVVTDPNQNNIHVWESSATLQYITEVYDKDHKF</sequence>
<gene>
    <name evidence="3" type="ORF">TWF506_000262</name>
</gene>
<comment type="caution">
    <text evidence="3">The sequence shown here is derived from an EMBL/GenBank/DDBJ whole genome shotgun (WGS) entry which is preliminary data.</text>
</comment>
<dbReference type="Pfam" id="PF13409">
    <property type="entry name" value="GST_N_2"/>
    <property type="match status" value="1"/>
</dbReference>
<dbReference type="SUPFAM" id="SSF52833">
    <property type="entry name" value="Thioredoxin-like"/>
    <property type="match status" value="1"/>
</dbReference>
<evidence type="ECO:0000259" key="2">
    <source>
        <dbReference type="PROSITE" id="PS50404"/>
    </source>
</evidence>
<dbReference type="PANTHER" id="PTHR44051">
    <property type="entry name" value="GLUTATHIONE S-TRANSFERASE-RELATED"/>
    <property type="match status" value="1"/>
</dbReference>
<dbReference type="InterPro" id="IPR036249">
    <property type="entry name" value="Thioredoxin-like_sf"/>
</dbReference>
<organism evidence="3 4">
    <name type="scientific">Arthrobotrys conoides</name>
    <dbReference type="NCBI Taxonomy" id="74498"/>
    <lineage>
        <taxon>Eukaryota</taxon>
        <taxon>Fungi</taxon>
        <taxon>Dikarya</taxon>
        <taxon>Ascomycota</taxon>
        <taxon>Pezizomycotina</taxon>
        <taxon>Orbiliomycetes</taxon>
        <taxon>Orbiliales</taxon>
        <taxon>Orbiliaceae</taxon>
        <taxon>Arthrobotrys</taxon>
    </lineage>
</organism>
<comment type="similarity">
    <text evidence="1">Belongs to the GST superfamily.</text>
</comment>
<protein>
    <recommendedName>
        <fullName evidence="2">GST N-terminal domain-containing protein</fullName>
    </recommendedName>
</protein>
<dbReference type="Gene3D" id="3.40.30.10">
    <property type="entry name" value="Glutaredoxin"/>
    <property type="match status" value="1"/>
</dbReference>
<dbReference type="EMBL" id="JAVHJM010000001">
    <property type="protein sequence ID" value="KAK6519968.1"/>
    <property type="molecule type" value="Genomic_DNA"/>
</dbReference>
<name>A0AAN8NFE9_9PEZI</name>
<feature type="domain" description="GST N-terminal" evidence="2">
    <location>
        <begin position="8"/>
        <end position="97"/>
    </location>
</feature>
<dbReference type="InterPro" id="IPR004045">
    <property type="entry name" value="Glutathione_S-Trfase_N"/>
</dbReference>
<evidence type="ECO:0000313" key="4">
    <source>
        <dbReference type="Proteomes" id="UP001307849"/>
    </source>
</evidence>
<accession>A0AAN8NFE9</accession>